<dbReference type="GO" id="GO:0004722">
    <property type="term" value="F:protein serine/threonine phosphatase activity"/>
    <property type="evidence" value="ECO:0007669"/>
    <property type="project" value="UniProtKB-EC"/>
</dbReference>
<dbReference type="InterPro" id="IPR036457">
    <property type="entry name" value="PPM-type-like_dom_sf"/>
</dbReference>
<dbReference type="Pfam" id="PF07228">
    <property type="entry name" value="SpoIIE"/>
    <property type="match status" value="1"/>
</dbReference>
<dbReference type="InterPro" id="IPR029016">
    <property type="entry name" value="GAF-like_dom_sf"/>
</dbReference>
<keyword evidence="3" id="KW-0808">Transferase</keyword>
<evidence type="ECO:0000256" key="6">
    <source>
        <dbReference type="ARBA" id="ARBA00022777"/>
    </source>
</evidence>
<dbReference type="Gene3D" id="3.30.450.40">
    <property type="match status" value="1"/>
</dbReference>
<dbReference type="FunFam" id="3.60.40.10:FF:000005">
    <property type="entry name" value="Serine/threonine protein phosphatase"/>
    <property type="match status" value="1"/>
</dbReference>
<evidence type="ECO:0000313" key="18">
    <source>
        <dbReference type="EMBL" id="REK88260.1"/>
    </source>
</evidence>
<evidence type="ECO:0000256" key="9">
    <source>
        <dbReference type="ARBA" id="ARBA00022842"/>
    </source>
</evidence>
<evidence type="ECO:0000256" key="2">
    <source>
        <dbReference type="ARBA" id="ARBA00022553"/>
    </source>
</evidence>
<dbReference type="PANTHER" id="PTHR43156:SF2">
    <property type="entry name" value="STAGE II SPORULATION PROTEIN E"/>
    <property type="match status" value="1"/>
</dbReference>
<accession>A0A371Q0Q9</accession>
<protein>
    <recommendedName>
        <fullName evidence="1">protein-serine/threonine phosphatase</fullName>
        <ecNumber evidence="1">3.1.3.16</ecNumber>
    </recommendedName>
    <alternativeName>
        <fullName evidence="15">Protein-serine/threonine phosphatase</fullName>
    </alternativeName>
    <alternativeName>
        <fullName evidence="14">Serine/threonine-protein kinase</fullName>
    </alternativeName>
</protein>
<dbReference type="EMBL" id="QUAC01000177">
    <property type="protein sequence ID" value="REK88260.1"/>
    <property type="molecule type" value="Genomic_DNA"/>
</dbReference>
<feature type="region of interest" description="Disordered" evidence="16">
    <location>
        <begin position="150"/>
        <end position="173"/>
    </location>
</feature>
<evidence type="ECO:0000259" key="17">
    <source>
        <dbReference type="SMART" id="SM00331"/>
    </source>
</evidence>
<evidence type="ECO:0000256" key="12">
    <source>
        <dbReference type="ARBA" id="ARBA00047761"/>
    </source>
</evidence>
<keyword evidence="10" id="KW-0904">Protein phosphatase</keyword>
<evidence type="ECO:0000256" key="4">
    <source>
        <dbReference type="ARBA" id="ARBA00022723"/>
    </source>
</evidence>
<dbReference type="OrthoDB" id="118142at2"/>
<comment type="caution">
    <text evidence="18">The sequence shown here is derived from an EMBL/GenBank/DDBJ whole genome shotgun (WGS) entry which is preliminary data.</text>
</comment>
<dbReference type="SUPFAM" id="SSF81606">
    <property type="entry name" value="PP2C-like"/>
    <property type="match status" value="1"/>
</dbReference>
<keyword evidence="2" id="KW-0597">Phosphoprotein</keyword>
<dbReference type="GO" id="GO:0046872">
    <property type="term" value="F:metal ion binding"/>
    <property type="evidence" value="ECO:0007669"/>
    <property type="project" value="UniProtKB-KW"/>
</dbReference>
<dbReference type="SMART" id="SM00331">
    <property type="entry name" value="PP2C_SIG"/>
    <property type="match status" value="1"/>
</dbReference>
<dbReference type="GO" id="GO:0005524">
    <property type="term" value="F:ATP binding"/>
    <property type="evidence" value="ECO:0007669"/>
    <property type="project" value="UniProtKB-KW"/>
</dbReference>
<organism evidence="18 19">
    <name type="scientific">Streptomyces inhibens</name>
    <dbReference type="NCBI Taxonomy" id="2293571"/>
    <lineage>
        <taxon>Bacteria</taxon>
        <taxon>Bacillati</taxon>
        <taxon>Actinomycetota</taxon>
        <taxon>Actinomycetes</taxon>
        <taxon>Kitasatosporales</taxon>
        <taxon>Streptomycetaceae</taxon>
        <taxon>Streptomyces</taxon>
    </lineage>
</organism>
<comment type="catalytic activity">
    <reaction evidence="12">
        <text>O-phospho-L-seryl-[protein] + H2O = L-seryl-[protein] + phosphate</text>
        <dbReference type="Rhea" id="RHEA:20629"/>
        <dbReference type="Rhea" id="RHEA-COMP:9863"/>
        <dbReference type="Rhea" id="RHEA-COMP:11604"/>
        <dbReference type="ChEBI" id="CHEBI:15377"/>
        <dbReference type="ChEBI" id="CHEBI:29999"/>
        <dbReference type="ChEBI" id="CHEBI:43474"/>
        <dbReference type="ChEBI" id="CHEBI:83421"/>
        <dbReference type="EC" id="3.1.3.16"/>
    </reaction>
</comment>
<keyword evidence="11" id="KW-0464">Manganese</keyword>
<keyword evidence="8" id="KW-0067">ATP-binding</keyword>
<evidence type="ECO:0000313" key="19">
    <source>
        <dbReference type="Proteomes" id="UP000262477"/>
    </source>
</evidence>
<name>A0A371Q0Q9_STRIH</name>
<evidence type="ECO:0000256" key="10">
    <source>
        <dbReference type="ARBA" id="ARBA00022912"/>
    </source>
</evidence>
<evidence type="ECO:0000256" key="15">
    <source>
        <dbReference type="ARBA" id="ARBA00081350"/>
    </source>
</evidence>
<proteinExistence type="predicted"/>
<keyword evidence="9" id="KW-0460">Magnesium</keyword>
<evidence type="ECO:0000256" key="11">
    <source>
        <dbReference type="ARBA" id="ARBA00023211"/>
    </source>
</evidence>
<dbReference type="EC" id="3.1.3.16" evidence="1"/>
<dbReference type="Gene3D" id="3.60.40.10">
    <property type="entry name" value="PPM-type phosphatase domain"/>
    <property type="match status" value="1"/>
</dbReference>
<evidence type="ECO:0000256" key="1">
    <source>
        <dbReference type="ARBA" id="ARBA00013081"/>
    </source>
</evidence>
<evidence type="ECO:0000256" key="13">
    <source>
        <dbReference type="ARBA" id="ARBA00056274"/>
    </source>
</evidence>
<gene>
    <name evidence="18" type="ORF">DY245_22370</name>
</gene>
<evidence type="ECO:0000256" key="5">
    <source>
        <dbReference type="ARBA" id="ARBA00022741"/>
    </source>
</evidence>
<evidence type="ECO:0000256" key="14">
    <source>
        <dbReference type="ARBA" id="ARBA00075117"/>
    </source>
</evidence>
<dbReference type="InterPro" id="IPR052016">
    <property type="entry name" value="Bact_Sigma-Reg"/>
</dbReference>
<keyword evidence="4" id="KW-0479">Metal-binding</keyword>
<dbReference type="Proteomes" id="UP000262477">
    <property type="component" value="Unassembled WGS sequence"/>
</dbReference>
<keyword evidence="7" id="KW-0378">Hydrolase</keyword>
<dbReference type="SUPFAM" id="SSF55781">
    <property type="entry name" value="GAF domain-like"/>
    <property type="match status" value="1"/>
</dbReference>
<keyword evidence="6" id="KW-0418">Kinase</keyword>
<evidence type="ECO:0000256" key="3">
    <source>
        <dbReference type="ARBA" id="ARBA00022679"/>
    </source>
</evidence>
<dbReference type="PANTHER" id="PTHR43156">
    <property type="entry name" value="STAGE II SPORULATION PROTEIN E-RELATED"/>
    <property type="match status" value="1"/>
</dbReference>
<comment type="function">
    <text evidence="13">Primarily acts as an independent SigF regulator that is sensitive to the osmosensory signal, mediating the cross talk of PknD with the SigF regulon. Possesses both phosphatase and kinase activities. The kinase domain functions as a classic anti-sigma factor-like kinase to phosphorylate the anti-anti-sigma factor domain at the canonical regulatory site, and the phosphatase domain antagonizes this activity.</text>
</comment>
<dbReference type="InterPro" id="IPR001932">
    <property type="entry name" value="PPM-type_phosphatase-like_dom"/>
</dbReference>
<keyword evidence="19" id="KW-1185">Reference proteome</keyword>
<evidence type="ECO:0000256" key="8">
    <source>
        <dbReference type="ARBA" id="ARBA00022840"/>
    </source>
</evidence>
<reference evidence="18 19" key="1">
    <citation type="submission" date="2018-08" db="EMBL/GenBank/DDBJ databases">
        <title>Streptomyces NEAU-D10 sp. nov., a novel Actinomycete isolated from soil.</title>
        <authorList>
            <person name="Jin L."/>
        </authorList>
    </citation>
    <scope>NUCLEOTIDE SEQUENCE [LARGE SCALE GENOMIC DNA]</scope>
    <source>
        <strain evidence="18 19">NEAU-D10</strain>
    </source>
</reference>
<dbReference type="GO" id="GO:0016301">
    <property type="term" value="F:kinase activity"/>
    <property type="evidence" value="ECO:0007669"/>
    <property type="project" value="UniProtKB-KW"/>
</dbReference>
<sequence length="520" mass="55306">MPAGNAAVDQIEQALGKVRSVLDREHEAVREAADSVGWRPASDDGVVVAGEVLATGEGLSRTTADNPSGDTAAVVERSGQAGADRVRYVGAATRRIARGIDHDEIVLGLCRATVPTFADAILVYLRDPLPVGDERPTGPVIFRLHRTDSIPEEPDTISARPPTQPNPGPEMTVSAKVRPGGPLAEVLRGVRPQYGDGQTARSALAELLGPNIRLPDGHRVILAPLCGRRRVIGTTVYVRRADRPAFEPDDLLVGAQLATHTALSVEKAALRGREADAVDMLQRTMLPLYLPQPAGVQLDSRYLPAANTARVGGDWYDAFPLPGSRVALAIGDVMGRSMTAAAVMGQLRVMTKALAGEGRPPQEVLRGLDRTALELGDEALATFLFAVYDPIADRVTIANAGHLPPVMLHPGGRTEVLRVPTGAPIGVGGVDFEAVELDAPAGATLLLYTDGLVESRIRDVWTGIEQLRERLTQVGRLTGPSAPSLEALFDEVLDMLDPGDRDDDIALLAARFDGVPDRKP</sequence>
<evidence type="ECO:0000256" key="16">
    <source>
        <dbReference type="SAM" id="MobiDB-lite"/>
    </source>
</evidence>
<dbReference type="AlphaFoldDB" id="A0A371Q0Q9"/>
<feature type="domain" description="PPM-type phosphatase" evidence="17">
    <location>
        <begin position="296"/>
        <end position="512"/>
    </location>
</feature>
<evidence type="ECO:0000256" key="7">
    <source>
        <dbReference type="ARBA" id="ARBA00022801"/>
    </source>
</evidence>
<keyword evidence="5" id="KW-0547">Nucleotide-binding</keyword>